<comment type="similarity">
    <text evidence="1">Belongs to the outer membrane factor (OMF) (TC 1.B.17) family.</text>
</comment>
<evidence type="ECO:0000313" key="3">
    <source>
        <dbReference type="EMBL" id="CEN55426.1"/>
    </source>
</evidence>
<dbReference type="InterPro" id="IPR010131">
    <property type="entry name" value="MdtP/NodT-like"/>
</dbReference>
<gene>
    <name evidence="3" type="ORF">BN1209_0376</name>
</gene>
<keyword evidence="2" id="KW-0732">Signal</keyword>
<keyword evidence="4" id="KW-1185">Reference proteome</keyword>
<dbReference type="Gene3D" id="1.20.1600.10">
    <property type="entry name" value="Outer membrane efflux proteins (OEP)"/>
    <property type="match status" value="1"/>
</dbReference>
<dbReference type="PANTHER" id="PTHR30203:SF24">
    <property type="entry name" value="BLR4935 PROTEIN"/>
    <property type="match status" value="1"/>
</dbReference>
<dbReference type="Pfam" id="PF02321">
    <property type="entry name" value="OEP"/>
    <property type="match status" value="2"/>
</dbReference>
<dbReference type="GO" id="GO:0015562">
    <property type="term" value="F:efflux transmembrane transporter activity"/>
    <property type="evidence" value="ECO:0007669"/>
    <property type="project" value="InterPro"/>
</dbReference>
<dbReference type="KEGG" id="mbac:BN1209_0376"/>
<dbReference type="HOGENOM" id="CLU_012817_14_0_4"/>
<dbReference type="SUPFAM" id="SSF56954">
    <property type="entry name" value="Outer membrane efflux proteins (OEP)"/>
    <property type="match status" value="1"/>
</dbReference>
<organism evidence="3 4">
    <name type="scientific">Candidatus Methylopumilus turicensis</name>
    <dbReference type="NCBI Taxonomy" id="1581680"/>
    <lineage>
        <taxon>Bacteria</taxon>
        <taxon>Pseudomonadati</taxon>
        <taxon>Pseudomonadota</taxon>
        <taxon>Betaproteobacteria</taxon>
        <taxon>Nitrosomonadales</taxon>
        <taxon>Methylophilaceae</taxon>
        <taxon>Candidatus Methylopumilus</taxon>
    </lineage>
</organism>
<evidence type="ECO:0000256" key="1">
    <source>
        <dbReference type="ARBA" id="ARBA00007613"/>
    </source>
</evidence>
<feature type="chain" id="PRO_5002133317" evidence="2">
    <location>
        <begin position="34"/>
        <end position="423"/>
    </location>
</feature>
<dbReference type="RefSeq" id="WP_052661072.1">
    <property type="nucleotide sequence ID" value="NZ_LN794158.1"/>
</dbReference>
<dbReference type="OrthoDB" id="9772909at2"/>
<dbReference type="AlphaFoldDB" id="A0A0B7IYB5"/>
<dbReference type="STRING" id="1581680.BN1209_0376"/>
<dbReference type="InterPro" id="IPR003423">
    <property type="entry name" value="OMP_efflux"/>
</dbReference>
<evidence type="ECO:0000313" key="4">
    <source>
        <dbReference type="Proteomes" id="UP000056322"/>
    </source>
</evidence>
<accession>A0A0B7IYB5</accession>
<proteinExistence type="inferred from homology"/>
<dbReference type="EMBL" id="LN794158">
    <property type="protein sequence ID" value="CEN55426.1"/>
    <property type="molecule type" value="Genomic_DNA"/>
</dbReference>
<protein>
    <submittedName>
        <fullName evidence="3">Cyclic nucleotide-binding protein</fullName>
    </submittedName>
</protein>
<evidence type="ECO:0000256" key="2">
    <source>
        <dbReference type="SAM" id="SignalP"/>
    </source>
</evidence>
<dbReference type="PANTHER" id="PTHR30203">
    <property type="entry name" value="OUTER MEMBRANE CATION EFFLUX PROTEIN"/>
    <property type="match status" value="1"/>
</dbReference>
<name>A0A0B7IYB5_9PROT</name>
<sequence>MNVEKNIKPSCLTKRAIFLCFSILLSQPLFSSAAPVYSLQQVIDIALVENPSVRVVKAQQDAAVATVTTAKSFANPEVEMTAGPSRYRTGPGDNKSNWIVGLSQPLEFSDVRAARREIAESNVAFYGVSAEINQIELRARVKKAFYDVLQRQAALRLIEDDRNLLQQIRERVKLRVDVGESPRYELIKADTETLAAERDYQAAIVRVVESKAFLQGLVGASMPANFDVTGELPMRQSLPGISALKDQISQSPQLKQVRAASQTADAKLRLEQNLRNPGLTLKAGIEQDPDLTSYRLGLALPLPLWNQRQGQIAEAAANVSQVQAVFSDRELALTRDLDASYQRYIIAQNQVTSFESGLLAQSESVLKVAEAAYRYGERGILEYLDAQRVYRIVKKDYLAAKFDYVSAMLEIERLLGFEILQTN</sequence>
<reference evidence="4" key="1">
    <citation type="submission" date="2014-12" db="EMBL/GenBank/DDBJ databases">
        <authorList>
            <person name="Salcher M.M."/>
        </authorList>
    </citation>
    <scope>NUCLEOTIDE SEQUENCE [LARGE SCALE GENOMIC DNA]</scope>
    <source>
        <strain evidence="4">MMS-10A-171</strain>
    </source>
</reference>
<feature type="signal peptide" evidence="2">
    <location>
        <begin position="1"/>
        <end position="33"/>
    </location>
</feature>
<dbReference type="Proteomes" id="UP000056322">
    <property type="component" value="Chromosome 1"/>
</dbReference>